<accession>A0ABD0S984</accession>
<gene>
    <name evidence="6" type="ORF">ABMA28_010738</name>
</gene>
<dbReference type="Pfam" id="PF04500">
    <property type="entry name" value="FLYWCH"/>
    <property type="match status" value="1"/>
</dbReference>
<dbReference type="GO" id="GO:0008270">
    <property type="term" value="F:zinc ion binding"/>
    <property type="evidence" value="ECO:0007669"/>
    <property type="project" value="UniProtKB-KW"/>
</dbReference>
<evidence type="ECO:0000313" key="6">
    <source>
        <dbReference type="EMBL" id="KAL0810624.1"/>
    </source>
</evidence>
<name>A0ABD0S984_LOXSC</name>
<evidence type="ECO:0000256" key="2">
    <source>
        <dbReference type="ARBA" id="ARBA00022771"/>
    </source>
</evidence>
<dbReference type="AlphaFoldDB" id="A0ABD0S984"/>
<comment type="caution">
    <text evidence="6">The sequence shown here is derived from an EMBL/GenBank/DDBJ whole genome shotgun (WGS) entry which is preliminary data.</text>
</comment>
<dbReference type="InterPro" id="IPR007588">
    <property type="entry name" value="Znf_FLYWCH"/>
</dbReference>
<dbReference type="EMBL" id="JBEDNZ010000026">
    <property type="protein sequence ID" value="KAL0810624.1"/>
    <property type="molecule type" value="Genomic_DNA"/>
</dbReference>
<feature type="domain" description="MULE transposase" evidence="5">
    <location>
        <begin position="160"/>
        <end position="254"/>
    </location>
</feature>
<dbReference type="InterPro" id="IPR018289">
    <property type="entry name" value="MULE_transposase_dom"/>
</dbReference>
<evidence type="ECO:0000259" key="4">
    <source>
        <dbReference type="Pfam" id="PF04500"/>
    </source>
</evidence>
<evidence type="ECO:0000313" key="7">
    <source>
        <dbReference type="Proteomes" id="UP001549921"/>
    </source>
</evidence>
<evidence type="ECO:0008006" key="8">
    <source>
        <dbReference type="Google" id="ProtNLM"/>
    </source>
</evidence>
<reference evidence="6 7" key="1">
    <citation type="submission" date="2024-06" db="EMBL/GenBank/DDBJ databases">
        <title>A chromosome-level genome assembly of beet webworm, Loxostege sticticalis.</title>
        <authorList>
            <person name="Zhang Y."/>
        </authorList>
    </citation>
    <scope>NUCLEOTIDE SEQUENCE [LARGE SCALE GENOMIC DNA]</scope>
    <source>
        <strain evidence="6">AQ028</strain>
        <tissue evidence="6">Male pupae</tissue>
    </source>
</reference>
<keyword evidence="2" id="KW-0863">Zinc-finger</keyword>
<evidence type="ECO:0000259" key="5">
    <source>
        <dbReference type="Pfam" id="PF10551"/>
    </source>
</evidence>
<feature type="domain" description="FLYWCH-type" evidence="4">
    <location>
        <begin position="9"/>
        <end position="64"/>
    </location>
</feature>
<keyword evidence="3" id="KW-0862">Zinc</keyword>
<keyword evidence="1" id="KW-0479">Metal-binding</keyword>
<protein>
    <recommendedName>
        <fullName evidence="8">MULE transposase domain-containing protein</fullName>
    </recommendedName>
</protein>
<dbReference type="Proteomes" id="UP001549921">
    <property type="component" value="Unassembled WGS sequence"/>
</dbReference>
<evidence type="ECO:0000256" key="3">
    <source>
        <dbReference type="ARBA" id="ARBA00022833"/>
    </source>
</evidence>
<evidence type="ECO:0000256" key="1">
    <source>
        <dbReference type="ARBA" id="ARBA00022723"/>
    </source>
</evidence>
<dbReference type="Pfam" id="PF10551">
    <property type="entry name" value="MULE"/>
    <property type="match status" value="1"/>
</dbReference>
<sequence>MENGVKIIDRKGGKVLLYGGYQFYRKKNYVNKTVLWKCKEKKIKCKGSITVTEQMVVQAERPHTCIKIPLQNDIALALNDVRHAAEKTDTPIPQLYEDAENKWQEKWFDLIAPLPKFENAKHTFYDARNNFSKVNKINFKSFDEVQVPIALIDNVTEIFADGTFQSCPSPFVQLFIIHAELGSTNTTTKVKPIIFALLSDKKTETYVILFRLLKSQLPNWKPRKYHCDFELAALKAVLVVYPDTTVVGCYYHWSQAMWRNAKRIFGFKKTKPAKRLVGLCSVLPLLPKDNLQGGWEYIKSQFPCAENKNLKRFLNYVEEQWFAKDTWKVMSVFAERHRTNNVAESLHGKLNKIINKSNSNMLRLLNLLTKLTSIDYKKRFRSRLKSLIENDDYIRQIQMELVTGEISVGVALEKLR</sequence>
<proteinExistence type="predicted"/>
<organism evidence="6 7">
    <name type="scientific">Loxostege sticticalis</name>
    <name type="common">Beet webworm moth</name>
    <dbReference type="NCBI Taxonomy" id="481309"/>
    <lineage>
        <taxon>Eukaryota</taxon>
        <taxon>Metazoa</taxon>
        <taxon>Ecdysozoa</taxon>
        <taxon>Arthropoda</taxon>
        <taxon>Hexapoda</taxon>
        <taxon>Insecta</taxon>
        <taxon>Pterygota</taxon>
        <taxon>Neoptera</taxon>
        <taxon>Endopterygota</taxon>
        <taxon>Lepidoptera</taxon>
        <taxon>Glossata</taxon>
        <taxon>Ditrysia</taxon>
        <taxon>Pyraloidea</taxon>
        <taxon>Crambidae</taxon>
        <taxon>Pyraustinae</taxon>
        <taxon>Loxostege</taxon>
    </lineage>
</organism>
<dbReference type="Gene3D" id="2.20.25.240">
    <property type="match status" value="1"/>
</dbReference>